<dbReference type="AlphaFoldDB" id="A0A0L6UVC1"/>
<dbReference type="VEuPathDB" id="FungiDB:VP01_3560g3"/>
<accession>A0A0L6UVC1</accession>
<dbReference type="EMBL" id="LAVV01008569">
    <property type="protein sequence ID" value="KNZ52476.1"/>
    <property type="molecule type" value="Genomic_DNA"/>
</dbReference>
<proteinExistence type="predicted"/>
<organism evidence="1 2">
    <name type="scientific">Puccinia sorghi</name>
    <dbReference type="NCBI Taxonomy" id="27349"/>
    <lineage>
        <taxon>Eukaryota</taxon>
        <taxon>Fungi</taxon>
        <taxon>Dikarya</taxon>
        <taxon>Basidiomycota</taxon>
        <taxon>Pucciniomycotina</taxon>
        <taxon>Pucciniomycetes</taxon>
        <taxon>Pucciniales</taxon>
        <taxon>Pucciniaceae</taxon>
        <taxon>Puccinia</taxon>
    </lineage>
</organism>
<sequence length="263" mass="29976">MVTEGFGLVPDNCSDIGKSLNQALDLDLNYWNEVIKARTLTLNQIPAHKSKKSPFELFKNCFLTLNYFKPIRLKVSYFYLSENSNSKIVQISGLGTLVGYNEKLISYRVATETGKVMNLKHLKFLEFPSTEVKKSDLDIEDDWLEPKSNTLESNIRKDLGETISVEEDGLVNLKTPGTEVEGDSECEGKDLVVKILVPEPCILRDRTSKNPPHSCKLSGSSKPNLKFCQLLKMKRLDYVLVFLRFWVWTTTIPSHQLDILNHF</sequence>
<comment type="caution">
    <text evidence="1">The sequence shown here is derived from an EMBL/GenBank/DDBJ whole genome shotgun (WGS) entry which is preliminary data.</text>
</comment>
<gene>
    <name evidence="1" type="ORF">VP01_3560g3</name>
</gene>
<evidence type="ECO:0000313" key="2">
    <source>
        <dbReference type="Proteomes" id="UP000037035"/>
    </source>
</evidence>
<evidence type="ECO:0000313" key="1">
    <source>
        <dbReference type="EMBL" id="KNZ52476.1"/>
    </source>
</evidence>
<protein>
    <submittedName>
        <fullName evidence="1">Uncharacterized protein</fullName>
    </submittedName>
</protein>
<name>A0A0L6UVC1_9BASI</name>
<keyword evidence="2" id="KW-1185">Reference proteome</keyword>
<dbReference type="Proteomes" id="UP000037035">
    <property type="component" value="Unassembled WGS sequence"/>
</dbReference>
<dbReference type="OrthoDB" id="1751476at2759"/>
<reference evidence="1 2" key="1">
    <citation type="submission" date="2015-08" db="EMBL/GenBank/DDBJ databases">
        <title>Next Generation Sequencing and Analysis of the Genome of Puccinia sorghi L Schw, the Causal Agent of Maize Common Rust.</title>
        <authorList>
            <person name="Rochi L."/>
            <person name="Burguener G."/>
            <person name="Darino M."/>
            <person name="Turjanski A."/>
            <person name="Kreff E."/>
            <person name="Dieguez M.J."/>
            <person name="Sacco F."/>
        </authorList>
    </citation>
    <scope>NUCLEOTIDE SEQUENCE [LARGE SCALE GENOMIC DNA]</scope>
    <source>
        <strain evidence="1 2">RO10H11247</strain>
    </source>
</reference>